<evidence type="ECO:0000256" key="1">
    <source>
        <dbReference type="SAM" id="MobiDB-lite"/>
    </source>
</evidence>
<dbReference type="EMBL" id="ML978067">
    <property type="protein sequence ID" value="KAF2018913.1"/>
    <property type="molecule type" value="Genomic_DNA"/>
</dbReference>
<protein>
    <submittedName>
        <fullName evidence="2">Uncharacterized protein</fullName>
    </submittedName>
</protein>
<dbReference type="GeneID" id="54283113"/>
<evidence type="ECO:0000313" key="2">
    <source>
        <dbReference type="EMBL" id="KAF2018913.1"/>
    </source>
</evidence>
<sequence length="161" mass="16273">MSSVATSAAAPSATSCTQQSFSDYPTQDVFCAFDGRSGIPDKYEDHFKTCCKDAPVQKWANDCSLYCLSAGQPVSSLISCLQEQGVTPGLIFCNGNNTMTATATDLSPTKPTGTAGSGSGTSGPRQSTGAAVPAVVPQGVSKAGLGMLAMIAISAFAGAML</sequence>
<proteinExistence type="predicted"/>
<evidence type="ECO:0000313" key="3">
    <source>
        <dbReference type="Proteomes" id="UP000799778"/>
    </source>
</evidence>
<dbReference type="OrthoDB" id="3520229at2759"/>
<dbReference type="Proteomes" id="UP000799778">
    <property type="component" value="Unassembled WGS sequence"/>
</dbReference>
<dbReference type="AlphaFoldDB" id="A0A6A5Y141"/>
<feature type="region of interest" description="Disordered" evidence="1">
    <location>
        <begin position="103"/>
        <end position="130"/>
    </location>
</feature>
<reference evidence="2" key="1">
    <citation type="journal article" date="2020" name="Stud. Mycol.">
        <title>101 Dothideomycetes genomes: a test case for predicting lifestyles and emergence of pathogens.</title>
        <authorList>
            <person name="Haridas S."/>
            <person name="Albert R."/>
            <person name="Binder M."/>
            <person name="Bloem J."/>
            <person name="Labutti K."/>
            <person name="Salamov A."/>
            <person name="Andreopoulos B."/>
            <person name="Baker S."/>
            <person name="Barry K."/>
            <person name="Bills G."/>
            <person name="Bluhm B."/>
            <person name="Cannon C."/>
            <person name="Castanera R."/>
            <person name="Culley D."/>
            <person name="Daum C."/>
            <person name="Ezra D."/>
            <person name="Gonzalez J."/>
            <person name="Henrissat B."/>
            <person name="Kuo A."/>
            <person name="Liang C."/>
            <person name="Lipzen A."/>
            <person name="Lutzoni F."/>
            <person name="Magnuson J."/>
            <person name="Mondo S."/>
            <person name="Nolan M."/>
            <person name="Ohm R."/>
            <person name="Pangilinan J."/>
            <person name="Park H.-J."/>
            <person name="Ramirez L."/>
            <person name="Alfaro M."/>
            <person name="Sun H."/>
            <person name="Tritt A."/>
            <person name="Yoshinaga Y."/>
            <person name="Zwiers L.-H."/>
            <person name="Turgeon B."/>
            <person name="Goodwin S."/>
            <person name="Spatafora J."/>
            <person name="Crous P."/>
            <person name="Grigoriev I."/>
        </authorList>
    </citation>
    <scope>NUCLEOTIDE SEQUENCE</scope>
    <source>
        <strain evidence="2">CBS 175.79</strain>
    </source>
</reference>
<name>A0A6A5Y141_9PLEO</name>
<organism evidence="2 3">
    <name type="scientific">Aaosphaeria arxii CBS 175.79</name>
    <dbReference type="NCBI Taxonomy" id="1450172"/>
    <lineage>
        <taxon>Eukaryota</taxon>
        <taxon>Fungi</taxon>
        <taxon>Dikarya</taxon>
        <taxon>Ascomycota</taxon>
        <taxon>Pezizomycotina</taxon>
        <taxon>Dothideomycetes</taxon>
        <taxon>Pleosporomycetidae</taxon>
        <taxon>Pleosporales</taxon>
        <taxon>Pleosporales incertae sedis</taxon>
        <taxon>Aaosphaeria</taxon>
    </lineage>
</organism>
<gene>
    <name evidence="2" type="ORF">BU24DRAFT_405649</name>
</gene>
<keyword evidence="3" id="KW-1185">Reference proteome</keyword>
<dbReference type="RefSeq" id="XP_033387252.1">
    <property type="nucleotide sequence ID" value="XM_033525716.1"/>
</dbReference>
<accession>A0A6A5Y141</accession>